<comment type="caution">
    <text evidence="2">The sequence shown here is derived from an EMBL/GenBank/DDBJ whole genome shotgun (WGS) entry which is preliminary data.</text>
</comment>
<organism evidence="2 3">
    <name type="scientific">Gracilibacillus oryzae</name>
    <dbReference type="NCBI Taxonomy" id="1672701"/>
    <lineage>
        <taxon>Bacteria</taxon>
        <taxon>Bacillati</taxon>
        <taxon>Bacillota</taxon>
        <taxon>Bacilli</taxon>
        <taxon>Bacillales</taxon>
        <taxon>Bacillaceae</taxon>
        <taxon>Gracilibacillus</taxon>
    </lineage>
</organism>
<evidence type="ECO:0000256" key="1">
    <source>
        <dbReference type="SAM" id="Phobius"/>
    </source>
</evidence>
<accession>A0A7C8GT18</accession>
<keyword evidence="3" id="KW-1185">Reference proteome</keyword>
<protein>
    <submittedName>
        <fullName evidence="2">Glycine zipper family protein</fullName>
    </submittedName>
</protein>
<dbReference type="Proteomes" id="UP000480246">
    <property type="component" value="Unassembled WGS sequence"/>
</dbReference>
<reference evidence="2 3" key="1">
    <citation type="submission" date="2019-10" db="EMBL/GenBank/DDBJ databases">
        <title>Gracilibacillus sp. nov. isolated from rice seeds.</title>
        <authorList>
            <person name="He S."/>
        </authorList>
    </citation>
    <scope>NUCLEOTIDE SEQUENCE [LARGE SCALE GENOMIC DNA]</scope>
    <source>
        <strain evidence="2 3">TD8</strain>
    </source>
</reference>
<evidence type="ECO:0000313" key="3">
    <source>
        <dbReference type="Proteomes" id="UP000480246"/>
    </source>
</evidence>
<dbReference type="AlphaFoldDB" id="A0A7C8GT18"/>
<keyword evidence="1" id="KW-1133">Transmembrane helix</keyword>
<name>A0A7C8GT18_9BACI</name>
<proteinExistence type="predicted"/>
<feature type="transmembrane region" description="Helical" evidence="1">
    <location>
        <begin position="6"/>
        <end position="34"/>
    </location>
</feature>
<keyword evidence="1" id="KW-0812">Transmembrane</keyword>
<gene>
    <name evidence="2" type="ORF">F9U64_11230</name>
</gene>
<dbReference type="EMBL" id="WEID01000054">
    <property type="protein sequence ID" value="KAB8134770.1"/>
    <property type="molecule type" value="Genomic_DNA"/>
</dbReference>
<keyword evidence="1" id="KW-0472">Membrane</keyword>
<sequence length="48" mass="4741">MAIGTSLGVVFGLSIFDNIALGIPIGIGVGIAIGSSLDQDAKKKGLVI</sequence>
<evidence type="ECO:0000313" key="2">
    <source>
        <dbReference type="EMBL" id="KAB8134770.1"/>
    </source>
</evidence>